<dbReference type="InterPro" id="IPR000182">
    <property type="entry name" value="GNAT_dom"/>
</dbReference>
<name>A0ABU1LAG4_9FLAO</name>
<dbReference type="Gene3D" id="3.40.630.30">
    <property type="match status" value="1"/>
</dbReference>
<protein>
    <submittedName>
        <fullName evidence="2">GNAT superfamily N-acetyltransferase</fullName>
    </submittedName>
</protein>
<organism evidence="2 3">
    <name type="scientific">Chryseobacterium geocarposphaerae</name>
    <dbReference type="NCBI Taxonomy" id="1416776"/>
    <lineage>
        <taxon>Bacteria</taxon>
        <taxon>Pseudomonadati</taxon>
        <taxon>Bacteroidota</taxon>
        <taxon>Flavobacteriia</taxon>
        <taxon>Flavobacteriales</taxon>
        <taxon>Weeksellaceae</taxon>
        <taxon>Chryseobacterium group</taxon>
        <taxon>Chryseobacterium</taxon>
    </lineage>
</organism>
<dbReference type="CDD" id="cd04301">
    <property type="entry name" value="NAT_SF"/>
    <property type="match status" value="1"/>
</dbReference>
<accession>A0ABU1LAG4</accession>
<evidence type="ECO:0000313" key="3">
    <source>
        <dbReference type="Proteomes" id="UP001184853"/>
    </source>
</evidence>
<feature type="domain" description="N-acetyltransferase" evidence="1">
    <location>
        <begin position="2"/>
        <end position="155"/>
    </location>
</feature>
<dbReference type="EMBL" id="JAVDQS010000001">
    <property type="protein sequence ID" value="MDR6403706.1"/>
    <property type="molecule type" value="Genomic_DNA"/>
</dbReference>
<dbReference type="Proteomes" id="UP001184853">
    <property type="component" value="Unassembled WGS sequence"/>
</dbReference>
<sequence>MISLERYNKESLAKLINSHRFDSFSFKPISHHRAVSHIHNPRAADDDTLLILAIDGDKLAGYIGILPDFIFYRNQKTKIGWLSTLFVHPDFRGKRIAQQLLAEACSQYEDKILITEFTPEAESMYVKSNRFEYVKSLKGYTYHYRANLTKILPQKKTFWEKYTSLLKGLDSTINLFTTPVLRLFTSKKKYKVTNKPDAESLDFIAKNQLNNSFHRNTDEISWIVNYPWILNSNLNDGKYLFSSFAKEFKYVFIKMYDEKDILSSLMMLTVRDQQAKLQYKFGDYDNKVCAEILHQFIIKNKINSLICYDETINFRLKKEPALYKKTRIRKYQMTKSLKVALGNDFRFEVFGGDGDCVFT</sequence>
<evidence type="ECO:0000313" key="2">
    <source>
        <dbReference type="EMBL" id="MDR6403706.1"/>
    </source>
</evidence>
<dbReference type="InterPro" id="IPR016181">
    <property type="entry name" value="Acyl_CoA_acyltransferase"/>
</dbReference>
<keyword evidence="3" id="KW-1185">Reference proteome</keyword>
<dbReference type="PROSITE" id="PS51186">
    <property type="entry name" value="GNAT"/>
    <property type="match status" value="1"/>
</dbReference>
<proteinExistence type="predicted"/>
<gene>
    <name evidence="2" type="ORF">J2781_000610</name>
</gene>
<dbReference type="RefSeq" id="WP_115982111.1">
    <property type="nucleotide sequence ID" value="NZ_JAVDQS010000001.1"/>
</dbReference>
<dbReference type="Pfam" id="PF00583">
    <property type="entry name" value="Acetyltransf_1"/>
    <property type="match status" value="1"/>
</dbReference>
<comment type="caution">
    <text evidence="2">The sequence shown here is derived from an EMBL/GenBank/DDBJ whole genome shotgun (WGS) entry which is preliminary data.</text>
</comment>
<reference evidence="2 3" key="1">
    <citation type="submission" date="2023-07" db="EMBL/GenBank/DDBJ databases">
        <title>Sorghum-associated microbial communities from plants grown in Nebraska, USA.</title>
        <authorList>
            <person name="Schachtman D."/>
        </authorList>
    </citation>
    <scope>NUCLEOTIDE SEQUENCE [LARGE SCALE GENOMIC DNA]</scope>
    <source>
        <strain evidence="2 3">DS1709</strain>
    </source>
</reference>
<evidence type="ECO:0000259" key="1">
    <source>
        <dbReference type="PROSITE" id="PS51186"/>
    </source>
</evidence>
<dbReference type="SUPFAM" id="SSF55729">
    <property type="entry name" value="Acyl-CoA N-acyltransferases (Nat)"/>
    <property type="match status" value="1"/>
</dbReference>